<dbReference type="GO" id="GO:0016787">
    <property type="term" value="F:hydrolase activity"/>
    <property type="evidence" value="ECO:0007669"/>
    <property type="project" value="UniProtKB-KW"/>
</dbReference>
<dbReference type="InterPro" id="IPR011105">
    <property type="entry name" value="Cell_wall_hydrolase_SleB"/>
</dbReference>
<comment type="caution">
    <text evidence="3">The sequence shown here is derived from an EMBL/GenBank/DDBJ whole genome shotgun (WGS) entry which is preliminary data.</text>
</comment>
<reference evidence="3 4" key="1">
    <citation type="submission" date="2019-12" db="EMBL/GenBank/DDBJ databases">
        <title>Genomic-based taxomic classification of the family Erythrobacteraceae.</title>
        <authorList>
            <person name="Xu L."/>
        </authorList>
    </citation>
    <scope>NUCLEOTIDE SEQUENCE [LARGE SCALE GENOMIC DNA]</scope>
    <source>
        <strain evidence="3 4">100921-2</strain>
    </source>
</reference>
<dbReference type="Gene3D" id="1.10.10.2520">
    <property type="entry name" value="Cell wall hydrolase SleB, domain 1"/>
    <property type="match status" value="1"/>
</dbReference>
<feature type="compositionally biased region" description="Low complexity" evidence="1">
    <location>
        <begin position="282"/>
        <end position="304"/>
    </location>
</feature>
<feature type="domain" description="Cell wall hydrolase SleB" evidence="2">
    <location>
        <begin position="70"/>
        <end position="178"/>
    </location>
</feature>
<sequence>MREDISTMSTGLGQPLVIEGDSAVERNALIPISSLPVGQMDGFTQIAPTSSGYATALQCLTQAIYYEAANEPASGKAAVAQVVLNRLRHPAYPNSVCGVVYEGANARVCQFSFTCDGSLLRTPMARQWNESRRTAQAALAGTTAPEVGTATHYHADYVVPRWAFTLGKLRQIGRHIFYRFPGSVGSERAFSDRWTGVEQIPALNFGRLRAALTARDTVVEDVLPASEAVPGLTVAPHVQDRHASSDVGGRLDTTTTWRLTIPDPTEISNGYRGVISGQGESAGPAPSPAAAAAPASTALPATGA</sequence>
<organism evidence="3 4">
    <name type="scientific">Tsuneonella aeria</name>
    <dbReference type="NCBI Taxonomy" id="1837929"/>
    <lineage>
        <taxon>Bacteria</taxon>
        <taxon>Pseudomonadati</taxon>
        <taxon>Pseudomonadota</taxon>
        <taxon>Alphaproteobacteria</taxon>
        <taxon>Sphingomonadales</taxon>
        <taxon>Erythrobacteraceae</taxon>
        <taxon>Tsuneonella</taxon>
    </lineage>
</organism>
<proteinExistence type="predicted"/>
<keyword evidence="4" id="KW-1185">Reference proteome</keyword>
<dbReference type="EMBL" id="WTZA01000001">
    <property type="protein sequence ID" value="MXO73991.1"/>
    <property type="molecule type" value="Genomic_DNA"/>
</dbReference>
<evidence type="ECO:0000259" key="2">
    <source>
        <dbReference type="Pfam" id="PF07486"/>
    </source>
</evidence>
<keyword evidence="3" id="KW-0378">Hydrolase</keyword>
<feature type="region of interest" description="Disordered" evidence="1">
    <location>
        <begin position="274"/>
        <end position="304"/>
    </location>
</feature>
<gene>
    <name evidence="3" type="ORF">GRI40_01985</name>
</gene>
<dbReference type="OrthoDB" id="9785345at2"/>
<name>A0A6I4T9J1_9SPHN</name>
<dbReference type="Proteomes" id="UP000439522">
    <property type="component" value="Unassembled WGS sequence"/>
</dbReference>
<dbReference type="AlphaFoldDB" id="A0A6I4T9J1"/>
<evidence type="ECO:0000313" key="3">
    <source>
        <dbReference type="EMBL" id="MXO73991.1"/>
    </source>
</evidence>
<dbReference type="Pfam" id="PF07486">
    <property type="entry name" value="Hydrolase_2"/>
    <property type="match status" value="1"/>
</dbReference>
<accession>A0A6I4T9J1</accession>
<protein>
    <submittedName>
        <fullName evidence="3">Cell wall hydrolase</fullName>
    </submittedName>
</protein>
<evidence type="ECO:0000313" key="4">
    <source>
        <dbReference type="Proteomes" id="UP000439522"/>
    </source>
</evidence>
<dbReference type="InterPro" id="IPR042047">
    <property type="entry name" value="SleB_dom1"/>
</dbReference>
<evidence type="ECO:0000256" key="1">
    <source>
        <dbReference type="SAM" id="MobiDB-lite"/>
    </source>
</evidence>